<dbReference type="AlphaFoldDB" id="A0A0S4R0Y3"/>
<organism evidence="1 2">
    <name type="scientific">Parafrankia irregularis</name>
    <dbReference type="NCBI Taxonomy" id="795642"/>
    <lineage>
        <taxon>Bacteria</taxon>
        <taxon>Bacillati</taxon>
        <taxon>Actinomycetota</taxon>
        <taxon>Actinomycetes</taxon>
        <taxon>Frankiales</taxon>
        <taxon>Frankiaceae</taxon>
        <taxon>Parafrankia</taxon>
    </lineage>
</organism>
<gene>
    <name evidence="1" type="ORF">Ga0074812_1652</name>
</gene>
<keyword evidence="2" id="KW-1185">Reference proteome</keyword>
<dbReference type="Proteomes" id="UP000198802">
    <property type="component" value="Unassembled WGS sequence"/>
</dbReference>
<reference evidence="2" key="1">
    <citation type="submission" date="2015-11" db="EMBL/GenBank/DDBJ databases">
        <authorList>
            <person name="Varghese N."/>
        </authorList>
    </citation>
    <scope>NUCLEOTIDE SEQUENCE [LARGE SCALE GENOMIC DNA]</scope>
    <source>
        <strain evidence="2">DSM 45899</strain>
    </source>
</reference>
<proteinExistence type="predicted"/>
<evidence type="ECO:0000313" key="1">
    <source>
        <dbReference type="EMBL" id="CUU61225.1"/>
    </source>
</evidence>
<name>A0A0S4R0Y3_9ACTN</name>
<sequence>MASIFGRDVADSRTADQSWSMNRVPLCIGRAAFVPCGDDVGRAGCGDIDIGILYMFAPVRCLGWVIERLADYLTDLFGRSINLVSARGLHLRIRLKLARSCSHLGSLG</sequence>
<evidence type="ECO:0000313" key="2">
    <source>
        <dbReference type="Proteomes" id="UP000198802"/>
    </source>
</evidence>
<dbReference type="EMBL" id="FAOZ01000065">
    <property type="protein sequence ID" value="CUU61225.1"/>
    <property type="molecule type" value="Genomic_DNA"/>
</dbReference>
<protein>
    <submittedName>
        <fullName evidence="1">Uncharacterized protein</fullName>
    </submittedName>
</protein>
<accession>A0A0S4R0Y3</accession>